<dbReference type="AlphaFoldDB" id="A0A2K1Q3U7"/>
<reference evidence="2 3" key="1">
    <citation type="submission" date="2017-08" db="EMBL/GenBank/DDBJ databases">
        <title>Lysobacter sylvestris genome.</title>
        <authorList>
            <person name="Zhang D.-C."/>
            <person name="Albuquerque L."/>
            <person name="Franca L."/>
            <person name="Froufe H.J.C."/>
            <person name="Barroso C."/>
            <person name="Egas C."/>
            <person name="Da Costa M."/>
            <person name="Margesin R."/>
        </authorList>
    </citation>
    <scope>NUCLEOTIDE SEQUENCE [LARGE SCALE GENOMIC DNA]</scope>
    <source>
        <strain evidence="2 3">AM20-91</strain>
    </source>
</reference>
<dbReference type="InterPro" id="IPR058193">
    <property type="entry name" value="VanY/YodJ_core_dom"/>
</dbReference>
<keyword evidence="2" id="KW-0121">Carboxypeptidase</keyword>
<keyword evidence="3" id="KW-1185">Reference proteome</keyword>
<accession>A0A2K1Q3U7</accession>
<comment type="caution">
    <text evidence="2">The sequence shown here is derived from an EMBL/GenBank/DDBJ whole genome shotgun (WGS) entry which is preliminary data.</text>
</comment>
<dbReference type="Pfam" id="PF02557">
    <property type="entry name" value="VanY"/>
    <property type="match status" value="1"/>
</dbReference>
<keyword evidence="2" id="KW-0645">Protease</keyword>
<dbReference type="InterPro" id="IPR003709">
    <property type="entry name" value="VanY-like_core_dom"/>
</dbReference>
<sequence length="261" mass="29472">MRHRPRHLINSADAELWPAWLLRARRNADARALATADWVVRDRDGAYLATVDARRNLHTLPPIHSSRNSETWRSLVRAADIQTPVHVLPMHGLERRLHQLGLDADDYARRTGLMPVAEPSRLTLAGFDRYRRPLWLSDGAARAWNQLQAAAAVDGVALDAISGYRSHAYQMGIFARKRARDLSVDEILAVNAAPGFSEHHCGDALDIGTEGEPPAEESFEHTKAFHWLSGHAGDFGFRLSYPRDNPHGIVYEPWHWRWHAA</sequence>
<dbReference type="Proteomes" id="UP000236220">
    <property type="component" value="Unassembled WGS sequence"/>
</dbReference>
<organism evidence="2 3">
    <name type="scientific">Solilutibacter silvestris</name>
    <dbReference type="NCBI Taxonomy" id="1645665"/>
    <lineage>
        <taxon>Bacteria</taxon>
        <taxon>Pseudomonadati</taxon>
        <taxon>Pseudomonadota</taxon>
        <taxon>Gammaproteobacteria</taxon>
        <taxon>Lysobacterales</taxon>
        <taxon>Lysobacteraceae</taxon>
        <taxon>Solilutibacter</taxon>
    </lineage>
</organism>
<name>A0A2K1Q3U7_9GAMM</name>
<evidence type="ECO:0000313" key="2">
    <source>
        <dbReference type="EMBL" id="PNS09715.1"/>
    </source>
</evidence>
<dbReference type="PANTHER" id="PTHR34385:SF1">
    <property type="entry name" value="PEPTIDOGLYCAN L-ALANYL-D-GLUTAMATE ENDOPEPTIDASE CWLK"/>
    <property type="match status" value="1"/>
</dbReference>
<dbReference type="GO" id="GO:0004180">
    <property type="term" value="F:carboxypeptidase activity"/>
    <property type="evidence" value="ECO:0007669"/>
    <property type="project" value="UniProtKB-KW"/>
</dbReference>
<evidence type="ECO:0000259" key="1">
    <source>
        <dbReference type="Pfam" id="PF02557"/>
    </source>
</evidence>
<proteinExistence type="predicted"/>
<dbReference type="EMBL" id="NPZB01000001">
    <property type="protein sequence ID" value="PNS09715.1"/>
    <property type="molecule type" value="Genomic_DNA"/>
</dbReference>
<dbReference type="PANTHER" id="PTHR34385">
    <property type="entry name" value="D-ALANYL-D-ALANINE CARBOXYPEPTIDASE"/>
    <property type="match status" value="1"/>
</dbReference>
<dbReference type="RefSeq" id="WP_103074733.1">
    <property type="nucleotide sequence ID" value="NZ_NPZB01000001.1"/>
</dbReference>
<feature type="domain" description="D-alanyl-D-alanine carboxypeptidase-like core" evidence="1">
    <location>
        <begin position="136"/>
        <end position="260"/>
    </location>
</feature>
<protein>
    <submittedName>
        <fullName evidence="2">D-alanyl-D-alanine carboxypeptidase</fullName>
    </submittedName>
</protein>
<dbReference type="CDD" id="cd14852">
    <property type="entry name" value="LD-carboxypeptidase"/>
    <property type="match status" value="1"/>
</dbReference>
<evidence type="ECO:0000313" key="3">
    <source>
        <dbReference type="Proteomes" id="UP000236220"/>
    </source>
</evidence>
<dbReference type="SUPFAM" id="SSF55166">
    <property type="entry name" value="Hedgehog/DD-peptidase"/>
    <property type="match status" value="1"/>
</dbReference>
<dbReference type="InterPro" id="IPR052179">
    <property type="entry name" value="DD-CPase-like"/>
</dbReference>
<dbReference type="OrthoDB" id="9792074at2"/>
<gene>
    <name evidence="2" type="ORF">Lysil_1344</name>
</gene>
<keyword evidence="2" id="KW-0378">Hydrolase</keyword>
<dbReference type="InterPro" id="IPR009045">
    <property type="entry name" value="Zn_M74/Hedgehog-like"/>
</dbReference>
<dbReference type="GO" id="GO:0006508">
    <property type="term" value="P:proteolysis"/>
    <property type="evidence" value="ECO:0007669"/>
    <property type="project" value="InterPro"/>
</dbReference>
<dbReference type="Gene3D" id="3.30.1380.10">
    <property type="match status" value="1"/>
</dbReference>